<dbReference type="RefSeq" id="WP_052220536.1">
    <property type="nucleotide sequence ID" value="NZ_LHUR01000012.1"/>
</dbReference>
<sequence length="217" mass="24755">MKYKYILFDLDGTLTDPKVGITKSVKYALNKNNIEVESLDDLIKFIGPPLKESFMEFYSFDEERANKAIEYYREYFKDKGIFENGVYEGIPELLKELKNNGFIIAIATSKPTVFAERIVEHFGLKEYFHIVVGSNLDGTRTSKGEVISCVLEQLNINNLEEFVMIGDRKHDIIGAQENSIDSIGVLYGYGDLEEFQEVSPTYIVDSVNDLYKLIING</sequence>
<dbReference type="PATRIC" id="fig|1121318.3.peg.961"/>
<dbReference type="PANTHER" id="PTHR43434:SF20">
    <property type="entry name" value="5'-NUCLEOTIDASE"/>
    <property type="match status" value="1"/>
</dbReference>
<name>A0A0L6ZCV9_9CLOT</name>
<gene>
    <name evidence="1" type="ORF">CLHOM_09570</name>
</gene>
<dbReference type="Proteomes" id="UP000037043">
    <property type="component" value="Unassembled WGS sequence"/>
</dbReference>
<dbReference type="EMBL" id="LHUR01000012">
    <property type="protein sequence ID" value="KOA20814.1"/>
    <property type="molecule type" value="Genomic_DNA"/>
</dbReference>
<dbReference type="STRING" id="36844.SAMN04488501_10340"/>
<dbReference type="GO" id="GO:0004713">
    <property type="term" value="F:protein tyrosine kinase activity"/>
    <property type="evidence" value="ECO:0007669"/>
    <property type="project" value="TreeGrafter"/>
</dbReference>
<dbReference type="Gene3D" id="1.10.150.240">
    <property type="entry name" value="Putative phosphatase, domain 2"/>
    <property type="match status" value="1"/>
</dbReference>
<organism evidence="1 2">
    <name type="scientific">Clostridium homopropionicum DSM 5847</name>
    <dbReference type="NCBI Taxonomy" id="1121318"/>
    <lineage>
        <taxon>Bacteria</taxon>
        <taxon>Bacillati</taxon>
        <taxon>Bacillota</taxon>
        <taxon>Clostridia</taxon>
        <taxon>Eubacteriales</taxon>
        <taxon>Clostridiaceae</taxon>
        <taxon>Clostridium</taxon>
    </lineage>
</organism>
<reference evidence="2" key="1">
    <citation type="submission" date="2015-08" db="EMBL/GenBank/DDBJ databases">
        <title>Genome sequence of the strict anaerobe Clostridium homopropionicum LuHBu1 (DSM 5847T).</title>
        <authorList>
            <person name="Poehlein A."/>
            <person name="Beck M."/>
            <person name="Schiel-Bengelsdorf B."/>
            <person name="Bengelsdorf F.R."/>
            <person name="Daniel R."/>
            <person name="Duerre P."/>
        </authorList>
    </citation>
    <scope>NUCLEOTIDE SEQUENCE [LARGE SCALE GENOMIC DNA]</scope>
    <source>
        <strain evidence="2">DSM 5847</strain>
    </source>
</reference>
<evidence type="ECO:0000313" key="2">
    <source>
        <dbReference type="Proteomes" id="UP000037043"/>
    </source>
</evidence>
<dbReference type="CDD" id="cd04302">
    <property type="entry name" value="HAD_5NT"/>
    <property type="match status" value="1"/>
</dbReference>
<dbReference type="SFLD" id="SFLDG01129">
    <property type="entry name" value="C1.5:_HAD__Beta-PGM__Phosphata"/>
    <property type="match status" value="1"/>
</dbReference>
<dbReference type="EC" id="3.1.3.5" evidence="1"/>
<dbReference type="Gene3D" id="3.40.50.1000">
    <property type="entry name" value="HAD superfamily/HAD-like"/>
    <property type="match status" value="1"/>
</dbReference>
<protein>
    <submittedName>
        <fullName evidence="1">5'-nucleotidase</fullName>
        <ecNumber evidence="1">3.1.3.5</ecNumber>
    </submittedName>
</protein>
<dbReference type="SUPFAM" id="SSF56784">
    <property type="entry name" value="HAD-like"/>
    <property type="match status" value="1"/>
</dbReference>
<keyword evidence="2" id="KW-1185">Reference proteome</keyword>
<dbReference type="AlphaFoldDB" id="A0A0L6ZCV9"/>
<dbReference type="GO" id="GO:0005829">
    <property type="term" value="C:cytosol"/>
    <property type="evidence" value="ECO:0007669"/>
    <property type="project" value="TreeGrafter"/>
</dbReference>
<evidence type="ECO:0000313" key="1">
    <source>
        <dbReference type="EMBL" id="KOA20814.1"/>
    </source>
</evidence>
<dbReference type="InterPro" id="IPR041492">
    <property type="entry name" value="HAD_2"/>
</dbReference>
<comment type="caution">
    <text evidence="1">The sequence shown here is derived from an EMBL/GenBank/DDBJ whole genome shotgun (WGS) entry which is preliminary data.</text>
</comment>
<dbReference type="SFLD" id="SFLDG01135">
    <property type="entry name" value="C1.5.6:_HAD__Beta-PGM__Phospha"/>
    <property type="match status" value="1"/>
</dbReference>
<keyword evidence="1" id="KW-0378">Hydrolase</keyword>
<dbReference type="Pfam" id="PF13419">
    <property type="entry name" value="HAD_2"/>
    <property type="match status" value="1"/>
</dbReference>
<dbReference type="InterPro" id="IPR036412">
    <property type="entry name" value="HAD-like_sf"/>
</dbReference>
<dbReference type="PANTHER" id="PTHR43434">
    <property type="entry name" value="PHOSPHOGLYCOLATE PHOSPHATASE"/>
    <property type="match status" value="1"/>
</dbReference>
<dbReference type="SFLD" id="SFLDS00003">
    <property type="entry name" value="Haloacid_Dehalogenase"/>
    <property type="match status" value="1"/>
</dbReference>
<dbReference type="GO" id="GO:0008253">
    <property type="term" value="F:5'-nucleotidase activity"/>
    <property type="evidence" value="ECO:0007669"/>
    <property type="project" value="UniProtKB-EC"/>
</dbReference>
<dbReference type="FunFam" id="3.40.50.1000:FF:000022">
    <property type="entry name" value="Phosphoglycolate phosphatase"/>
    <property type="match status" value="1"/>
</dbReference>
<dbReference type="InterPro" id="IPR023214">
    <property type="entry name" value="HAD_sf"/>
</dbReference>
<proteinExistence type="predicted"/>
<dbReference type="InterPro" id="IPR050155">
    <property type="entry name" value="HAD-like_hydrolase_sf"/>
</dbReference>
<dbReference type="InterPro" id="IPR023198">
    <property type="entry name" value="PGP-like_dom2"/>
</dbReference>
<accession>A0A0L6ZCV9</accession>